<protein>
    <submittedName>
        <fullName evidence="9">RagB/SusD family nutrient uptake outer membrane protein</fullName>
    </submittedName>
</protein>
<sequence>MKKHSIISGISILAVCVLMLSCEDFVEVEVPDYKLTKEAVYANDQTAQSVLNGIYNQLFNTSFANGGSQSVTFLGGLSADNFKVTTTTQQIVEYYQNQITPTNSYNLTLWAGAYNTIYMVNAMLEGIANNSLLSRDLINRMEGNGKFIRAFTYFYLVNLYGDVPLLLGTNYQNNAAASRTSAEIVYNQILEDLEDAETLLEEDYPDNDRTRPNKFAVLSLLARVHLFLGNWEEAAFYSSQVIAATEYYALLNPDEVFLANSGEAIWQISPVGWGNSFTHTREGNLFIKNPTSNTPVVLSSGFLNSFDNAEDKRRLNWVNNFVDEEDTLYYPYKYKIQYDASGGLISEYSMVLRLAEQYLIRAEARTRLGKFAEAVEDINVIRSRAGIPLIEGSQSTEESELLEILLQERRRELFAEWGHRWFDLQRFDKSEILANKDNSNWAQTSGLFPIPSTERMKDPNLTQNQGY</sequence>
<feature type="region of interest" description="Disordered" evidence="6">
    <location>
        <begin position="444"/>
        <end position="467"/>
    </location>
</feature>
<accession>A0ABU3C7A3</accession>
<evidence type="ECO:0000256" key="6">
    <source>
        <dbReference type="SAM" id="MobiDB-lite"/>
    </source>
</evidence>
<evidence type="ECO:0000256" key="1">
    <source>
        <dbReference type="ARBA" id="ARBA00004442"/>
    </source>
</evidence>
<comment type="caution">
    <text evidence="9">The sequence shown here is derived from an EMBL/GenBank/DDBJ whole genome shotgun (WGS) entry which is preliminary data.</text>
</comment>
<keyword evidence="3" id="KW-0732">Signal</keyword>
<dbReference type="Proteomes" id="UP001262889">
    <property type="component" value="Unassembled WGS sequence"/>
</dbReference>
<dbReference type="InterPro" id="IPR012944">
    <property type="entry name" value="SusD_RagB_dom"/>
</dbReference>
<dbReference type="InterPro" id="IPR011990">
    <property type="entry name" value="TPR-like_helical_dom_sf"/>
</dbReference>
<evidence type="ECO:0000256" key="4">
    <source>
        <dbReference type="ARBA" id="ARBA00023136"/>
    </source>
</evidence>
<feature type="domain" description="RagB/SusD" evidence="7">
    <location>
        <begin position="323"/>
        <end position="467"/>
    </location>
</feature>
<organism evidence="9 10">
    <name type="scientific">Autumnicola tepida</name>
    <dbReference type="NCBI Taxonomy" id="3075595"/>
    <lineage>
        <taxon>Bacteria</taxon>
        <taxon>Pseudomonadati</taxon>
        <taxon>Bacteroidota</taxon>
        <taxon>Flavobacteriia</taxon>
        <taxon>Flavobacteriales</taxon>
        <taxon>Flavobacteriaceae</taxon>
        <taxon>Autumnicola</taxon>
    </lineage>
</organism>
<evidence type="ECO:0000259" key="7">
    <source>
        <dbReference type="Pfam" id="PF07980"/>
    </source>
</evidence>
<evidence type="ECO:0000259" key="8">
    <source>
        <dbReference type="Pfam" id="PF14322"/>
    </source>
</evidence>
<dbReference type="PROSITE" id="PS51257">
    <property type="entry name" value="PROKAR_LIPOPROTEIN"/>
    <property type="match status" value="1"/>
</dbReference>
<keyword evidence="10" id="KW-1185">Reference proteome</keyword>
<name>A0ABU3C7A3_9FLAO</name>
<evidence type="ECO:0000313" key="10">
    <source>
        <dbReference type="Proteomes" id="UP001262889"/>
    </source>
</evidence>
<evidence type="ECO:0000313" key="9">
    <source>
        <dbReference type="EMBL" id="MDT0642179.1"/>
    </source>
</evidence>
<keyword evidence="4" id="KW-0472">Membrane</keyword>
<keyword evidence="5" id="KW-0998">Cell outer membrane</keyword>
<dbReference type="Gene3D" id="1.25.40.390">
    <property type="match status" value="1"/>
</dbReference>
<dbReference type="Pfam" id="PF07980">
    <property type="entry name" value="SusD_RagB"/>
    <property type="match status" value="1"/>
</dbReference>
<dbReference type="RefSeq" id="WP_311533853.1">
    <property type="nucleotide sequence ID" value="NZ_JAVRHQ010000004.1"/>
</dbReference>
<dbReference type="Pfam" id="PF14322">
    <property type="entry name" value="SusD-like_3"/>
    <property type="match status" value="1"/>
</dbReference>
<comment type="similarity">
    <text evidence="2">Belongs to the SusD family.</text>
</comment>
<feature type="domain" description="SusD-like N-terminal" evidence="8">
    <location>
        <begin position="48"/>
        <end position="226"/>
    </location>
</feature>
<dbReference type="SUPFAM" id="SSF48452">
    <property type="entry name" value="TPR-like"/>
    <property type="match status" value="1"/>
</dbReference>
<reference evidence="9 10" key="1">
    <citation type="submission" date="2023-09" db="EMBL/GenBank/DDBJ databases">
        <authorList>
            <person name="Rey-Velasco X."/>
        </authorList>
    </citation>
    <scope>NUCLEOTIDE SEQUENCE [LARGE SCALE GENOMIC DNA]</scope>
    <source>
        <strain evidence="9 10">F363</strain>
    </source>
</reference>
<evidence type="ECO:0000256" key="5">
    <source>
        <dbReference type="ARBA" id="ARBA00023237"/>
    </source>
</evidence>
<proteinExistence type="inferred from homology"/>
<evidence type="ECO:0000256" key="3">
    <source>
        <dbReference type="ARBA" id="ARBA00022729"/>
    </source>
</evidence>
<dbReference type="InterPro" id="IPR033985">
    <property type="entry name" value="SusD-like_N"/>
</dbReference>
<comment type="subcellular location">
    <subcellularLocation>
        <location evidence="1">Cell outer membrane</location>
    </subcellularLocation>
</comment>
<dbReference type="EMBL" id="JAVRHQ010000004">
    <property type="protein sequence ID" value="MDT0642179.1"/>
    <property type="molecule type" value="Genomic_DNA"/>
</dbReference>
<dbReference type="CDD" id="cd08977">
    <property type="entry name" value="SusD"/>
    <property type="match status" value="1"/>
</dbReference>
<evidence type="ECO:0000256" key="2">
    <source>
        <dbReference type="ARBA" id="ARBA00006275"/>
    </source>
</evidence>
<gene>
    <name evidence="9" type="ORF">RM553_04970</name>
</gene>